<reference evidence="1" key="3">
    <citation type="submission" date="2023-05" db="EMBL/GenBank/DDBJ databases">
        <authorList>
            <person name="Smith C.H."/>
        </authorList>
    </citation>
    <scope>NUCLEOTIDE SEQUENCE</scope>
    <source>
        <strain evidence="1">CHS0354</strain>
        <tissue evidence="1">Mantle</tissue>
    </source>
</reference>
<reference evidence="1" key="1">
    <citation type="journal article" date="2021" name="Genome Biol. Evol.">
        <title>A High-Quality Reference Genome for a Parasitic Bivalve with Doubly Uniparental Inheritance (Bivalvia: Unionida).</title>
        <authorList>
            <person name="Smith C.H."/>
        </authorList>
    </citation>
    <scope>NUCLEOTIDE SEQUENCE</scope>
    <source>
        <strain evidence="1">CHS0354</strain>
    </source>
</reference>
<organism evidence="1 2">
    <name type="scientific">Potamilus streckersoni</name>
    <dbReference type="NCBI Taxonomy" id="2493646"/>
    <lineage>
        <taxon>Eukaryota</taxon>
        <taxon>Metazoa</taxon>
        <taxon>Spiralia</taxon>
        <taxon>Lophotrochozoa</taxon>
        <taxon>Mollusca</taxon>
        <taxon>Bivalvia</taxon>
        <taxon>Autobranchia</taxon>
        <taxon>Heteroconchia</taxon>
        <taxon>Palaeoheterodonta</taxon>
        <taxon>Unionida</taxon>
        <taxon>Unionoidea</taxon>
        <taxon>Unionidae</taxon>
        <taxon>Ambleminae</taxon>
        <taxon>Lampsilini</taxon>
        <taxon>Potamilus</taxon>
    </lineage>
</organism>
<proteinExistence type="predicted"/>
<evidence type="ECO:0000313" key="1">
    <source>
        <dbReference type="EMBL" id="KAK3586945.1"/>
    </source>
</evidence>
<comment type="caution">
    <text evidence="1">The sequence shown here is derived from an EMBL/GenBank/DDBJ whole genome shotgun (WGS) entry which is preliminary data.</text>
</comment>
<dbReference type="EMBL" id="JAEAOA010001593">
    <property type="protein sequence ID" value="KAK3586945.1"/>
    <property type="molecule type" value="Genomic_DNA"/>
</dbReference>
<name>A0AAE0S8W4_9BIVA</name>
<dbReference type="AlphaFoldDB" id="A0AAE0S8W4"/>
<accession>A0AAE0S8W4</accession>
<gene>
    <name evidence="1" type="ORF">CHS0354_026656</name>
</gene>
<sequence length="84" mass="9340">MFTKTLSKPARKRSAQVSQCPFQAVEKIRTGSAQEVRFQAGDVYEGFQAGEKMGLNFLMPFHASEKVRVASGRKVKSQAGEKFI</sequence>
<protein>
    <submittedName>
        <fullName evidence="1">Uncharacterized protein</fullName>
    </submittedName>
</protein>
<reference evidence="1" key="2">
    <citation type="journal article" date="2021" name="Genome Biol. Evol.">
        <title>Developing a high-quality reference genome for a parasitic bivalve with doubly uniparental inheritance (Bivalvia: Unionida).</title>
        <authorList>
            <person name="Smith C.H."/>
        </authorList>
    </citation>
    <scope>NUCLEOTIDE SEQUENCE</scope>
    <source>
        <strain evidence="1">CHS0354</strain>
        <tissue evidence="1">Mantle</tissue>
    </source>
</reference>
<dbReference type="Proteomes" id="UP001195483">
    <property type="component" value="Unassembled WGS sequence"/>
</dbReference>
<keyword evidence="2" id="KW-1185">Reference proteome</keyword>
<evidence type="ECO:0000313" key="2">
    <source>
        <dbReference type="Proteomes" id="UP001195483"/>
    </source>
</evidence>